<feature type="region of interest" description="Disordered" evidence="1">
    <location>
        <begin position="339"/>
        <end position="360"/>
    </location>
</feature>
<evidence type="ECO:0000313" key="4">
    <source>
        <dbReference type="Proteomes" id="UP000015101"/>
    </source>
</evidence>
<evidence type="ECO:0000256" key="1">
    <source>
        <dbReference type="SAM" id="MobiDB-lite"/>
    </source>
</evidence>
<sequence>MAAAKRRHVYQTSKDSKTLLGDENEDDELFLINDDDDFFDVEPVVLTKQHVAQPRRQHCDHHQQLEQHLQQQQQQQQFVLQQKLLQQQRHAIVMQQLKQQQLQKHCQQIHNQHIKQHHYQAYLYNKQHLPHQQQLFQQNFQQQFQQPQQETDMAQQRQTSNNYLPHQQSSPIRSAPTLTTACAEFPSPTTNSRRFSQQITGHSVSSWRNTFQQLSRDLQIICSSSSRESLNFINSRPNSPNSSLVFMNSRPSSFKHASSTSVNSGDVFLDGSQLASHDTPEFRRISMSSVQFDDETQKLFNCSVAGCANNITKCGDAIETNSSSRNLHATNNTARAFDNSTPTETSFSNSHIQQNGSEDSAVDENIVKTSKFFIPTTQSVSSDIQTNPLKPIKTTTFSSVLIVPDTPDSCDPYETNIFAIESDITSLGFSDNQMTKIKVRHEETEVSLNRTLALICRSNNSSPKISRMGKFEIENDNDYQVDEESDLDGFAKKTDNEKERKRRISLESRLKNFRQTTCPLQQEEKVDVQNQVSIMSDTTHNRLSLDSSMQTIFDGKKLCEISKKSSLENNLLRFKLELNETNPYMIGVSVDEENGFLTIFETVCANNFDEVSDETSASNEDENMDAGENALDDSDSGIIDLSESLNRNNKNLKKLEKTPFDDTKNQIKATNDKSVHTGISSHSSNSTSSSDSNASNESNKSSSSFTSGNTSSGFEDVDTMLATSPLSNSEHAACLVDGKLKQNEKKNPLKKHVSNNSCKLGENENGANILPNSSTSNNSVSTQINSSASAAATTTNQLHLLRICEMTSIECLCCSVENNALYIRERHHENEFLSFEGIQMKYLPIINEDLVNCKVVITLFVPEQVRDNVQVKTIDNILVLSAGHIQQSGQLPIPKVPSPPSSPTNSSSFSSSSSSFSSSKLPSFRVALTLPPETVTRSIEAWMSHGGQLVVRGDTVIGGRRMTCTF</sequence>
<keyword evidence="4" id="KW-1185">Reference proteome</keyword>
<dbReference type="EMBL" id="AMQM01006572">
    <property type="status" value="NOT_ANNOTATED_CDS"/>
    <property type="molecule type" value="Genomic_DNA"/>
</dbReference>
<dbReference type="InParanoid" id="T1FDT2"/>
<evidence type="ECO:0000313" key="2">
    <source>
        <dbReference type="EMBL" id="ESN95917.1"/>
    </source>
</evidence>
<name>T1FDT2_HELRO</name>
<feature type="region of interest" description="Disordered" evidence="1">
    <location>
        <begin position="650"/>
        <end position="711"/>
    </location>
</feature>
<feature type="compositionally biased region" description="Polar residues" evidence="1">
    <location>
        <begin position="339"/>
        <end position="358"/>
    </location>
</feature>
<dbReference type="HOGENOM" id="CLU_306595_0_0_1"/>
<feature type="region of interest" description="Disordered" evidence="1">
    <location>
        <begin position="891"/>
        <end position="919"/>
    </location>
</feature>
<evidence type="ECO:0000313" key="3">
    <source>
        <dbReference type="EnsemblMetazoa" id="HelroP178834"/>
    </source>
</evidence>
<dbReference type="AlphaFoldDB" id="T1FDT2"/>
<reference evidence="4" key="1">
    <citation type="submission" date="2012-12" db="EMBL/GenBank/DDBJ databases">
        <authorList>
            <person name="Hellsten U."/>
            <person name="Grimwood J."/>
            <person name="Chapman J.A."/>
            <person name="Shapiro H."/>
            <person name="Aerts A."/>
            <person name="Otillar R.P."/>
            <person name="Terry A.Y."/>
            <person name="Boore J.L."/>
            <person name="Simakov O."/>
            <person name="Marletaz F."/>
            <person name="Cho S.-J."/>
            <person name="Edsinger-Gonzales E."/>
            <person name="Havlak P."/>
            <person name="Kuo D.-H."/>
            <person name="Larsson T."/>
            <person name="Lv J."/>
            <person name="Arendt D."/>
            <person name="Savage R."/>
            <person name="Osoegawa K."/>
            <person name="de Jong P."/>
            <person name="Lindberg D.R."/>
            <person name="Seaver E.C."/>
            <person name="Weisblat D.A."/>
            <person name="Putnam N.H."/>
            <person name="Grigoriev I.V."/>
            <person name="Rokhsar D.S."/>
        </authorList>
    </citation>
    <scope>NUCLEOTIDE SEQUENCE</scope>
</reference>
<feature type="region of interest" description="Disordered" evidence="1">
    <location>
        <begin position="141"/>
        <end position="174"/>
    </location>
</feature>
<feature type="compositionally biased region" description="Low complexity" evidence="1">
    <location>
        <begin position="903"/>
        <end position="919"/>
    </location>
</feature>
<dbReference type="EnsemblMetazoa" id="HelroT178834">
    <property type="protein sequence ID" value="HelroP178834"/>
    <property type="gene ID" value="HelroG178834"/>
</dbReference>
<reference evidence="3" key="3">
    <citation type="submission" date="2015-06" db="UniProtKB">
        <authorList>
            <consortium name="EnsemblMetazoa"/>
        </authorList>
    </citation>
    <scope>IDENTIFICATION</scope>
</reference>
<feature type="compositionally biased region" description="Low complexity" evidence="1">
    <location>
        <begin position="680"/>
        <end position="711"/>
    </location>
</feature>
<feature type="compositionally biased region" description="Acidic residues" evidence="1">
    <location>
        <begin position="619"/>
        <end position="635"/>
    </location>
</feature>
<dbReference type="KEGG" id="hro:HELRODRAFT_178834"/>
<accession>T1FDT2</accession>
<proteinExistence type="predicted"/>
<organism evidence="3 4">
    <name type="scientific">Helobdella robusta</name>
    <name type="common">Californian leech</name>
    <dbReference type="NCBI Taxonomy" id="6412"/>
    <lineage>
        <taxon>Eukaryota</taxon>
        <taxon>Metazoa</taxon>
        <taxon>Spiralia</taxon>
        <taxon>Lophotrochozoa</taxon>
        <taxon>Annelida</taxon>
        <taxon>Clitellata</taxon>
        <taxon>Hirudinea</taxon>
        <taxon>Rhynchobdellida</taxon>
        <taxon>Glossiphoniidae</taxon>
        <taxon>Helobdella</taxon>
    </lineage>
</organism>
<dbReference type="Proteomes" id="UP000015101">
    <property type="component" value="Unassembled WGS sequence"/>
</dbReference>
<dbReference type="CTD" id="20206981"/>
<gene>
    <name evidence="3" type="primary">20206981</name>
    <name evidence="2" type="ORF">HELRODRAFT_178834</name>
</gene>
<feature type="compositionally biased region" description="Basic and acidic residues" evidence="1">
    <location>
        <begin position="653"/>
        <end position="675"/>
    </location>
</feature>
<reference evidence="2 4" key="2">
    <citation type="journal article" date="2013" name="Nature">
        <title>Insights into bilaterian evolution from three spiralian genomes.</title>
        <authorList>
            <person name="Simakov O."/>
            <person name="Marletaz F."/>
            <person name="Cho S.J."/>
            <person name="Edsinger-Gonzales E."/>
            <person name="Havlak P."/>
            <person name="Hellsten U."/>
            <person name="Kuo D.H."/>
            <person name="Larsson T."/>
            <person name="Lv J."/>
            <person name="Arendt D."/>
            <person name="Savage R."/>
            <person name="Osoegawa K."/>
            <person name="de Jong P."/>
            <person name="Grimwood J."/>
            <person name="Chapman J.A."/>
            <person name="Shapiro H."/>
            <person name="Aerts A."/>
            <person name="Otillar R.P."/>
            <person name="Terry A.Y."/>
            <person name="Boore J.L."/>
            <person name="Grigoriev I.V."/>
            <person name="Lindberg D.R."/>
            <person name="Seaver E.C."/>
            <person name="Weisblat D.A."/>
            <person name="Putnam N.H."/>
            <person name="Rokhsar D.S."/>
        </authorList>
    </citation>
    <scope>NUCLEOTIDE SEQUENCE</scope>
</reference>
<feature type="compositionally biased region" description="Polar residues" evidence="1">
    <location>
        <begin position="150"/>
        <end position="174"/>
    </location>
</feature>
<feature type="compositionally biased region" description="Low complexity" evidence="1">
    <location>
        <begin position="772"/>
        <end position="781"/>
    </location>
</feature>
<protein>
    <submittedName>
        <fullName evidence="2 3">Uncharacterized protein</fullName>
    </submittedName>
</protein>
<feature type="region of interest" description="Disordered" evidence="1">
    <location>
        <begin position="611"/>
        <end position="636"/>
    </location>
</feature>
<dbReference type="RefSeq" id="XP_009025956.1">
    <property type="nucleotide sequence ID" value="XM_009027708.1"/>
</dbReference>
<dbReference type="EMBL" id="KB097496">
    <property type="protein sequence ID" value="ESN95917.1"/>
    <property type="molecule type" value="Genomic_DNA"/>
</dbReference>
<feature type="region of interest" description="Disordered" evidence="1">
    <location>
        <begin position="744"/>
        <end position="781"/>
    </location>
</feature>
<dbReference type="GeneID" id="20206981"/>